<dbReference type="RefSeq" id="WP_189082307.1">
    <property type="nucleotide sequence ID" value="NZ_BMMX01000043.1"/>
</dbReference>
<feature type="compositionally biased region" description="Pro residues" evidence="1">
    <location>
        <begin position="1"/>
        <end position="20"/>
    </location>
</feature>
<protein>
    <recommendedName>
        <fullName evidence="5">Flagellar basal body-associated protein FliL</fullName>
    </recommendedName>
</protein>
<keyword evidence="2" id="KW-0472">Membrane</keyword>
<evidence type="ECO:0000256" key="2">
    <source>
        <dbReference type="SAM" id="Phobius"/>
    </source>
</evidence>
<dbReference type="AlphaFoldDB" id="A0A8J3FRR9"/>
<feature type="compositionally biased region" description="Low complexity" evidence="1">
    <location>
        <begin position="21"/>
        <end position="48"/>
    </location>
</feature>
<proteinExistence type="predicted"/>
<reference evidence="3" key="1">
    <citation type="journal article" date="2014" name="Int. J. Syst. Evol. Microbiol.">
        <title>Complete genome sequence of Corynebacterium casei LMG S-19264T (=DSM 44701T), isolated from a smear-ripened cheese.</title>
        <authorList>
            <consortium name="US DOE Joint Genome Institute (JGI-PGF)"/>
            <person name="Walter F."/>
            <person name="Albersmeier A."/>
            <person name="Kalinowski J."/>
            <person name="Ruckert C."/>
        </authorList>
    </citation>
    <scope>NUCLEOTIDE SEQUENCE</scope>
    <source>
        <strain evidence="3">CGMCC 4.7299</strain>
    </source>
</reference>
<evidence type="ECO:0000313" key="4">
    <source>
        <dbReference type="Proteomes" id="UP000656042"/>
    </source>
</evidence>
<reference evidence="3" key="2">
    <citation type="submission" date="2020-09" db="EMBL/GenBank/DDBJ databases">
        <authorList>
            <person name="Sun Q."/>
            <person name="Zhou Y."/>
        </authorList>
    </citation>
    <scope>NUCLEOTIDE SEQUENCE</scope>
    <source>
        <strain evidence="3">CGMCC 4.7299</strain>
    </source>
</reference>
<gene>
    <name evidence="3" type="ORF">GCM10012284_55850</name>
</gene>
<feature type="region of interest" description="Disordered" evidence="1">
    <location>
        <begin position="150"/>
        <end position="174"/>
    </location>
</feature>
<organism evidence="3 4">
    <name type="scientific">Mangrovihabitans endophyticus</name>
    <dbReference type="NCBI Taxonomy" id="1751298"/>
    <lineage>
        <taxon>Bacteria</taxon>
        <taxon>Bacillati</taxon>
        <taxon>Actinomycetota</taxon>
        <taxon>Actinomycetes</taxon>
        <taxon>Micromonosporales</taxon>
        <taxon>Micromonosporaceae</taxon>
        <taxon>Mangrovihabitans</taxon>
    </lineage>
</organism>
<feature type="transmembrane region" description="Helical" evidence="2">
    <location>
        <begin position="113"/>
        <end position="136"/>
    </location>
</feature>
<feature type="compositionally biased region" description="Low complexity" evidence="1">
    <location>
        <begin position="162"/>
        <end position="174"/>
    </location>
</feature>
<evidence type="ECO:0000313" key="3">
    <source>
        <dbReference type="EMBL" id="GGL13926.1"/>
    </source>
</evidence>
<name>A0A8J3FRR9_9ACTN</name>
<evidence type="ECO:0000256" key="1">
    <source>
        <dbReference type="SAM" id="MobiDB-lite"/>
    </source>
</evidence>
<sequence length="327" mass="33778">MSQPPHPGQPQPEPHQPHPQPHQGQPHQGQPHQGQPSPGQPSPDGAGWAPPPPPHPYAQPGYGQPGYDQPGYDQPGYDQPGYDQPGYGQPGYGQSGYPAPGQPAPRKSKALPIVLVTLAIVVLLCVGGGVTAFLVIRDRADDIVDAARETPTTAPAGDPLGTTVPTPSVSPTPTTTITVSVPKTLGGRKKLTGGQFGGAIDLMKTAVDVVPGATNTVGAMYGNVGKRDLVAVVAAEAPIDDPAAEVESSFVSAGLGSTDIKGIVDIDPGELGGAAKCGRAEEQSVSMVLCNWADEGSIGWTIFYFKSIKSAKAEFPKVRGQIEKKSS</sequence>
<accession>A0A8J3FRR9</accession>
<keyword evidence="2" id="KW-1133">Transmembrane helix</keyword>
<keyword evidence="4" id="KW-1185">Reference proteome</keyword>
<dbReference type="Proteomes" id="UP000656042">
    <property type="component" value="Unassembled WGS sequence"/>
</dbReference>
<evidence type="ECO:0008006" key="5">
    <source>
        <dbReference type="Google" id="ProtNLM"/>
    </source>
</evidence>
<keyword evidence="2" id="KW-0812">Transmembrane</keyword>
<feature type="compositionally biased region" description="Low complexity" evidence="1">
    <location>
        <begin position="58"/>
        <end position="87"/>
    </location>
</feature>
<comment type="caution">
    <text evidence="3">The sequence shown here is derived from an EMBL/GenBank/DDBJ whole genome shotgun (WGS) entry which is preliminary data.</text>
</comment>
<dbReference type="EMBL" id="BMMX01000043">
    <property type="protein sequence ID" value="GGL13926.1"/>
    <property type="molecule type" value="Genomic_DNA"/>
</dbReference>
<feature type="region of interest" description="Disordered" evidence="1">
    <location>
        <begin position="1"/>
        <end position="106"/>
    </location>
</feature>